<dbReference type="AlphaFoldDB" id="A0A8H6WN45"/>
<comment type="caution">
    <text evidence="3">The sequence shown here is derived from an EMBL/GenBank/DDBJ whole genome shotgun (WGS) entry which is preliminary data.</text>
</comment>
<feature type="region of interest" description="Disordered" evidence="1">
    <location>
        <begin position="75"/>
        <end position="102"/>
    </location>
</feature>
<proteinExistence type="predicted"/>
<feature type="transmembrane region" description="Helical" evidence="2">
    <location>
        <begin position="20"/>
        <end position="40"/>
    </location>
</feature>
<sequence length="503" mass="52404">MYISSRAPGGGNNGSGFPVSTWVPVAVVAGVLLILSLIICSRRLRGRLSTVGNAVAVASGTGPVVRELTAEQLVGSINQNPAAPPRRTRRPRRTPSQISTVSLPAYMKEPGEMELVVTRGPDGEDVAIPAATIHDDEHEEDHSNEGHAEDAGDNDNSDNPVAANRRRSTVDNSRYVPMPHSPHDSPLLGAQEDPRGVAPAYFEVVDEPYPPGISADAVPETAGSEPATVVAPTTQRRSGFFSMFRPAPAGAATSSIPLPTTSPEASRSNLSLTHTRTRSTTNGAGSPPPSSSRHRPSTSTSTLFSLGRKKSSQSLNGNNLTSPSLISLASISSPLPHTLVKTEFTSLPKAGLTPEQFKMISGSKDGGLNRFGVPFGEVAVRYAASASASRVALDETVQPPGWEEVAGPSNSGSHVDVEPETPSQLEVVVTVPSRAESRASGVSMQSFATAEDGGPAMAIGSDSEDDAEDEAETEAEAETAPTTPVLHVQEPTDATVRPAASSP</sequence>
<feature type="region of interest" description="Disordered" evidence="1">
    <location>
        <begin position="402"/>
        <end position="503"/>
    </location>
</feature>
<protein>
    <submittedName>
        <fullName evidence="3">Proteophosphoglycan ppg4</fullName>
    </submittedName>
</protein>
<keyword evidence="2" id="KW-0472">Membrane</keyword>
<feature type="compositionally biased region" description="Polar residues" evidence="1">
    <location>
        <begin position="252"/>
        <end position="265"/>
    </location>
</feature>
<evidence type="ECO:0000313" key="4">
    <source>
        <dbReference type="Proteomes" id="UP000613580"/>
    </source>
</evidence>
<keyword evidence="2" id="KW-0812">Transmembrane</keyword>
<dbReference type="OrthoDB" id="2804493at2759"/>
<feature type="region of interest" description="Disordered" evidence="1">
    <location>
        <begin position="251"/>
        <end position="318"/>
    </location>
</feature>
<feature type="compositionally biased region" description="Acidic residues" evidence="1">
    <location>
        <begin position="462"/>
        <end position="477"/>
    </location>
</feature>
<evidence type="ECO:0000313" key="3">
    <source>
        <dbReference type="EMBL" id="KAF7323462.1"/>
    </source>
</evidence>
<accession>A0A8H6WN45</accession>
<evidence type="ECO:0000256" key="1">
    <source>
        <dbReference type="SAM" id="MobiDB-lite"/>
    </source>
</evidence>
<feature type="compositionally biased region" description="Low complexity" evidence="1">
    <location>
        <begin position="266"/>
        <end position="285"/>
    </location>
</feature>
<evidence type="ECO:0000256" key="2">
    <source>
        <dbReference type="SAM" id="Phobius"/>
    </source>
</evidence>
<gene>
    <name evidence="3" type="ORF">HMN09_00127200</name>
</gene>
<dbReference type="Proteomes" id="UP000613580">
    <property type="component" value="Unassembled WGS sequence"/>
</dbReference>
<name>A0A8H6WN45_MYCCL</name>
<reference evidence="3" key="1">
    <citation type="submission" date="2020-05" db="EMBL/GenBank/DDBJ databases">
        <title>Mycena genomes resolve the evolution of fungal bioluminescence.</title>
        <authorList>
            <person name="Tsai I.J."/>
        </authorList>
    </citation>
    <scope>NUCLEOTIDE SEQUENCE</scope>
    <source>
        <strain evidence="3">110903Hualien_Pintung</strain>
    </source>
</reference>
<keyword evidence="4" id="KW-1185">Reference proteome</keyword>
<feature type="compositionally biased region" description="Basic and acidic residues" evidence="1">
    <location>
        <begin position="136"/>
        <end position="150"/>
    </location>
</feature>
<dbReference type="EMBL" id="JACAZE010000001">
    <property type="protein sequence ID" value="KAF7323462.1"/>
    <property type="molecule type" value="Genomic_DNA"/>
</dbReference>
<feature type="region of interest" description="Disordered" evidence="1">
    <location>
        <begin position="136"/>
        <end position="193"/>
    </location>
</feature>
<keyword evidence="2" id="KW-1133">Transmembrane helix</keyword>
<organism evidence="3 4">
    <name type="scientific">Mycena chlorophos</name>
    <name type="common">Agaric fungus</name>
    <name type="synonym">Agaricus chlorophos</name>
    <dbReference type="NCBI Taxonomy" id="658473"/>
    <lineage>
        <taxon>Eukaryota</taxon>
        <taxon>Fungi</taxon>
        <taxon>Dikarya</taxon>
        <taxon>Basidiomycota</taxon>
        <taxon>Agaricomycotina</taxon>
        <taxon>Agaricomycetes</taxon>
        <taxon>Agaricomycetidae</taxon>
        <taxon>Agaricales</taxon>
        <taxon>Marasmiineae</taxon>
        <taxon>Mycenaceae</taxon>
        <taxon>Mycena</taxon>
    </lineage>
</organism>